<dbReference type="RefSeq" id="WP_204731207.1">
    <property type="nucleotide sequence ID" value="NZ_JAVDWE010000009.1"/>
</dbReference>
<gene>
    <name evidence="1" type="ORF">J2X09_003290</name>
</gene>
<evidence type="ECO:0000313" key="1">
    <source>
        <dbReference type="EMBL" id="MDR7095539.1"/>
    </source>
</evidence>
<dbReference type="Proteomes" id="UP001265550">
    <property type="component" value="Unassembled WGS sequence"/>
</dbReference>
<proteinExistence type="predicted"/>
<name>A0ABU1VDK1_9BURK</name>
<accession>A0ABU1VDK1</accession>
<comment type="caution">
    <text evidence="1">The sequence shown here is derived from an EMBL/GenBank/DDBJ whole genome shotgun (WGS) entry which is preliminary data.</text>
</comment>
<dbReference type="EMBL" id="JAVDWE010000009">
    <property type="protein sequence ID" value="MDR7095539.1"/>
    <property type="molecule type" value="Genomic_DNA"/>
</dbReference>
<sequence>MDNSNRPDLRAYIGATGSGKGVSVREHLKATKPDRFIAWDPLNEYAGFGRTVRTIPEVCQALKGKRFAVSFDPGPDPDTHAKKFDLLCRAVFAAGNCTFMVEELNGVTRASWAPPSWRRITKQGRHQGLRVIAATQRPADCDKDFFSGLTYCRVFTLRFRQDKAVMADLFDVPYAEIAALTTAETDQATTINCLERDWRTGQSGKKTIVLKKKRGGAT</sequence>
<evidence type="ECO:0000313" key="2">
    <source>
        <dbReference type="Proteomes" id="UP001265550"/>
    </source>
</evidence>
<dbReference type="SUPFAM" id="SSF52540">
    <property type="entry name" value="P-loop containing nucleoside triphosphate hydrolases"/>
    <property type="match status" value="1"/>
</dbReference>
<reference evidence="1 2" key="1">
    <citation type="submission" date="2023-07" db="EMBL/GenBank/DDBJ databases">
        <title>Sorghum-associated microbial communities from plants grown in Nebraska, USA.</title>
        <authorList>
            <person name="Schachtman D."/>
        </authorList>
    </citation>
    <scope>NUCLEOTIDE SEQUENCE [LARGE SCALE GENOMIC DNA]</scope>
    <source>
        <strain evidence="1 2">BE240</strain>
    </source>
</reference>
<organism evidence="1 2">
    <name type="scientific">Hydrogenophaga laconesensis</name>
    <dbReference type="NCBI Taxonomy" id="1805971"/>
    <lineage>
        <taxon>Bacteria</taxon>
        <taxon>Pseudomonadati</taxon>
        <taxon>Pseudomonadota</taxon>
        <taxon>Betaproteobacteria</taxon>
        <taxon>Burkholderiales</taxon>
        <taxon>Comamonadaceae</taxon>
        <taxon>Hydrogenophaga</taxon>
    </lineage>
</organism>
<keyword evidence="2" id="KW-1185">Reference proteome</keyword>
<dbReference type="InterPro" id="IPR027417">
    <property type="entry name" value="P-loop_NTPase"/>
</dbReference>
<protein>
    <recommendedName>
        <fullName evidence="3">Helicase HerA central domain-containing protein</fullName>
    </recommendedName>
</protein>
<evidence type="ECO:0008006" key="3">
    <source>
        <dbReference type="Google" id="ProtNLM"/>
    </source>
</evidence>
<dbReference type="Gene3D" id="3.40.50.300">
    <property type="entry name" value="P-loop containing nucleotide triphosphate hydrolases"/>
    <property type="match status" value="1"/>
</dbReference>